<dbReference type="EMBL" id="UZAM01013503">
    <property type="protein sequence ID" value="VDP28261.1"/>
    <property type="molecule type" value="Genomic_DNA"/>
</dbReference>
<dbReference type="Pfam" id="PF02777">
    <property type="entry name" value="Sod_Fe_C"/>
    <property type="match status" value="1"/>
</dbReference>
<dbReference type="InterPro" id="IPR019832">
    <property type="entry name" value="Mn/Fe_SOD_C"/>
</dbReference>
<reference evidence="14" key="1">
    <citation type="submission" date="2016-06" db="UniProtKB">
        <authorList>
            <consortium name="WormBaseParasite"/>
        </authorList>
    </citation>
    <scope>IDENTIFICATION</scope>
</reference>
<evidence type="ECO:0000256" key="7">
    <source>
        <dbReference type="ARBA" id="ARBA00049204"/>
    </source>
</evidence>
<evidence type="ECO:0000256" key="9">
    <source>
        <dbReference type="RuleBase" id="RU000414"/>
    </source>
</evidence>
<gene>
    <name evidence="12" type="ORF">SBAD_LOCUS10026</name>
</gene>
<protein>
    <recommendedName>
        <fullName evidence="3 9">Superoxide dismutase</fullName>
        <ecNumber evidence="3 9">1.15.1.1</ecNumber>
    </recommendedName>
</protein>
<dbReference type="FunFam" id="1.10.287.990:FF:000001">
    <property type="entry name" value="Superoxide dismutase"/>
    <property type="match status" value="1"/>
</dbReference>
<evidence type="ECO:0000256" key="5">
    <source>
        <dbReference type="ARBA" id="ARBA00023002"/>
    </source>
</evidence>
<dbReference type="EC" id="1.15.1.1" evidence="3 9"/>
<comment type="function">
    <text evidence="1">Destroys superoxide anion radicals which are normally produced within the cells and which are toxic to biological systems.</text>
</comment>
<dbReference type="OrthoDB" id="239262at2759"/>
<feature type="binding site" evidence="8">
    <location>
        <position position="199"/>
    </location>
    <ligand>
        <name>Mn(2+)</name>
        <dbReference type="ChEBI" id="CHEBI:29035"/>
    </ligand>
</feature>
<evidence type="ECO:0000256" key="4">
    <source>
        <dbReference type="ARBA" id="ARBA00022723"/>
    </source>
</evidence>
<comment type="similarity">
    <text evidence="2 9">Belongs to the iron/manganese superoxide dismutase family.</text>
</comment>
<dbReference type="PIRSF" id="PIRSF000349">
    <property type="entry name" value="SODismutase"/>
    <property type="match status" value="1"/>
</dbReference>
<dbReference type="WBParaSite" id="SBAD_0001038101-mRNA-1">
    <property type="protein sequence ID" value="SBAD_0001038101-mRNA-1"/>
    <property type="gene ID" value="SBAD_0001038101"/>
</dbReference>
<evidence type="ECO:0000256" key="2">
    <source>
        <dbReference type="ARBA" id="ARBA00008714"/>
    </source>
</evidence>
<feature type="binding site" evidence="8">
    <location>
        <position position="96"/>
    </location>
    <ligand>
        <name>Mn(2+)</name>
        <dbReference type="ChEBI" id="CHEBI:29035"/>
    </ligand>
</feature>
<dbReference type="Pfam" id="PF00081">
    <property type="entry name" value="Sod_Fe_N"/>
    <property type="match status" value="1"/>
</dbReference>
<proteinExistence type="inferred from homology"/>
<feature type="domain" description="Manganese/iron superoxide dismutase C-terminal" evidence="11">
    <location>
        <begin position="130"/>
        <end position="232"/>
    </location>
</feature>
<dbReference type="InterPro" id="IPR001189">
    <property type="entry name" value="Mn/Fe_SOD"/>
</dbReference>
<reference evidence="12 13" key="2">
    <citation type="submission" date="2018-11" db="EMBL/GenBank/DDBJ databases">
        <authorList>
            <consortium name="Pathogen Informatics"/>
        </authorList>
    </citation>
    <scope>NUCLEOTIDE SEQUENCE [LARGE SCALE GENOMIC DNA]</scope>
</reference>
<keyword evidence="6" id="KW-0464">Manganese</keyword>
<sequence>MLRQFPATHLKLVRSSVRLIRSKHTLPDLPYDYGALEPVISAEILQVHHQKHHATYVNNLNIAEEKLHEAMAKKDTVAAVSIMSALKFNAGGHLNHSIYWTNLGPNCGGEPSGEFQLLNAVFLNFCHWFSGDLAKAIKTDFGSYANFKSLLTNASITVQGSGWGWLGYNPTFNRLEMAVTQNQDLLQPTTGLIPLLTIDVWEHAYYLKYKNLRADYVKSIWDIVNWKNVAERYANAVKK</sequence>
<evidence type="ECO:0000313" key="13">
    <source>
        <dbReference type="Proteomes" id="UP000270296"/>
    </source>
</evidence>
<dbReference type="AlphaFoldDB" id="A0A183J2C8"/>
<dbReference type="InterPro" id="IPR036314">
    <property type="entry name" value="SOD_C_sf"/>
</dbReference>
<dbReference type="SUPFAM" id="SSF54719">
    <property type="entry name" value="Fe,Mn superoxide dismutase (SOD), C-terminal domain"/>
    <property type="match status" value="1"/>
</dbReference>
<keyword evidence="13" id="KW-1185">Reference proteome</keyword>
<dbReference type="PRINTS" id="PR01703">
    <property type="entry name" value="MNSODISMTASE"/>
</dbReference>
<accession>A0A183J2C8</accession>
<dbReference type="PANTHER" id="PTHR11404">
    <property type="entry name" value="SUPEROXIDE DISMUTASE 2"/>
    <property type="match status" value="1"/>
</dbReference>
<dbReference type="Gene3D" id="1.10.287.990">
    <property type="entry name" value="Fe,Mn superoxide dismutase (SOD) domain"/>
    <property type="match status" value="1"/>
</dbReference>
<evidence type="ECO:0000313" key="12">
    <source>
        <dbReference type="EMBL" id="VDP28261.1"/>
    </source>
</evidence>
<dbReference type="InterPro" id="IPR019833">
    <property type="entry name" value="Mn/Fe_SOD_BS"/>
</dbReference>
<comment type="function">
    <text evidence="9">Destroys radicals which are normally produced within the cells and which are toxic to biological systems.</text>
</comment>
<dbReference type="PANTHER" id="PTHR11404:SF6">
    <property type="entry name" value="SUPEROXIDE DISMUTASE [MN], MITOCHONDRIAL"/>
    <property type="match status" value="1"/>
</dbReference>
<dbReference type="PROSITE" id="PS00088">
    <property type="entry name" value="SOD_MN"/>
    <property type="match status" value="1"/>
</dbReference>
<evidence type="ECO:0000256" key="6">
    <source>
        <dbReference type="ARBA" id="ARBA00023211"/>
    </source>
</evidence>
<dbReference type="InterPro" id="IPR050265">
    <property type="entry name" value="Fe/Mn_Superoxide_Dismutase"/>
</dbReference>
<evidence type="ECO:0000313" key="14">
    <source>
        <dbReference type="WBParaSite" id="SBAD_0001038101-mRNA-1"/>
    </source>
</evidence>
<dbReference type="GO" id="GO:0030145">
    <property type="term" value="F:manganese ion binding"/>
    <property type="evidence" value="ECO:0007669"/>
    <property type="project" value="TreeGrafter"/>
</dbReference>
<feature type="binding site" evidence="8">
    <location>
        <position position="48"/>
    </location>
    <ligand>
        <name>Mn(2+)</name>
        <dbReference type="ChEBI" id="CHEBI:29035"/>
    </ligand>
</feature>
<evidence type="ECO:0000256" key="1">
    <source>
        <dbReference type="ARBA" id="ARBA00002170"/>
    </source>
</evidence>
<keyword evidence="4 8" id="KW-0479">Metal-binding</keyword>
<evidence type="ECO:0000256" key="8">
    <source>
        <dbReference type="PIRSR" id="PIRSR000349-1"/>
    </source>
</evidence>
<keyword evidence="5 9" id="KW-0560">Oxidoreductase</keyword>
<dbReference type="Proteomes" id="UP000270296">
    <property type="component" value="Unassembled WGS sequence"/>
</dbReference>
<evidence type="ECO:0000259" key="10">
    <source>
        <dbReference type="Pfam" id="PF00081"/>
    </source>
</evidence>
<organism evidence="14">
    <name type="scientific">Soboliphyme baturini</name>
    <dbReference type="NCBI Taxonomy" id="241478"/>
    <lineage>
        <taxon>Eukaryota</taxon>
        <taxon>Metazoa</taxon>
        <taxon>Ecdysozoa</taxon>
        <taxon>Nematoda</taxon>
        <taxon>Enoplea</taxon>
        <taxon>Dorylaimia</taxon>
        <taxon>Dioctophymatida</taxon>
        <taxon>Dioctophymatoidea</taxon>
        <taxon>Soboliphymatidae</taxon>
        <taxon>Soboliphyme</taxon>
    </lineage>
</organism>
<feature type="domain" description="Manganese/iron superoxide dismutase N-terminal" evidence="10">
    <location>
        <begin position="23"/>
        <end position="103"/>
    </location>
</feature>
<evidence type="ECO:0000259" key="11">
    <source>
        <dbReference type="Pfam" id="PF02777"/>
    </source>
</evidence>
<feature type="binding site" evidence="8">
    <location>
        <position position="203"/>
    </location>
    <ligand>
        <name>Mn(2+)</name>
        <dbReference type="ChEBI" id="CHEBI:29035"/>
    </ligand>
</feature>
<dbReference type="SUPFAM" id="SSF46609">
    <property type="entry name" value="Fe,Mn superoxide dismutase (SOD), N-terminal domain"/>
    <property type="match status" value="1"/>
</dbReference>
<dbReference type="FunFam" id="3.55.40.20:FF:000004">
    <property type="entry name" value="Superoxide dismutase [Fe]"/>
    <property type="match status" value="1"/>
</dbReference>
<name>A0A183J2C8_9BILA</name>
<dbReference type="GO" id="GO:0005739">
    <property type="term" value="C:mitochondrion"/>
    <property type="evidence" value="ECO:0007669"/>
    <property type="project" value="TreeGrafter"/>
</dbReference>
<evidence type="ECO:0000256" key="3">
    <source>
        <dbReference type="ARBA" id="ARBA00012682"/>
    </source>
</evidence>
<dbReference type="InterPro" id="IPR019831">
    <property type="entry name" value="Mn/Fe_SOD_N"/>
</dbReference>
<dbReference type="GO" id="GO:0004784">
    <property type="term" value="F:superoxide dismutase activity"/>
    <property type="evidence" value="ECO:0007669"/>
    <property type="project" value="UniProtKB-EC"/>
</dbReference>
<dbReference type="InterPro" id="IPR036324">
    <property type="entry name" value="Mn/Fe_SOD_N_sf"/>
</dbReference>
<comment type="catalytic activity">
    <reaction evidence="7 9">
        <text>2 superoxide + 2 H(+) = H2O2 + O2</text>
        <dbReference type="Rhea" id="RHEA:20696"/>
        <dbReference type="ChEBI" id="CHEBI:15378"/>
        <dbReference type="ChEBI" id="CHEBI:15379"/>
        <dbReference type="ChEBI" id="CHEBI:16240"/>
        <dbReference type="ChEBI" id="CHEBI:18421"/>
        <dbReference type="EC" id="1.15.1.1"/>
    </reaction>
</comment>
<dbReference type="Gene3D" id="3.55.40.20">
    <property type="entry name" value="Iron/manganese superoxide dismutase, C-terminal domain"/>
    <property type="match status" value="1"/>
</dbReference>